<dbReference type="Proteomes" id="UP000015106">
    <property type="component" value="Chromosome 4"/>
</dbReference>
<feature type="compositionally biased region" description="Low complexity" evidence="1">
    <location>
        <begin position="22"/>
        <end position="32"/>
    </location>
</feature>
<evidence type="ECO:0000313" key="3">
    <source>
        <dbReference type="Proteomes" id="UP000015106"/>
    </source>
</evidence>
<feature type="region of interest" description="Disordered" evidence="1">
    <location>
        <begin position="1"/>
        <end position="49"/>
    </location>
</feature>
<organism evidence="2 3">
    <name type="scientific">Triticum urartu</name>
    <name type="common">Red wild einkorn</name>
    <name type="synonym">Crithodium urartu</name>
    <dbReference type="NCBI Taxonomy" id="4572"/>
    <lineage>
        <taxon>Eukaryota</taxon>
        <taxon>Viridiplantae</taxon>
        <taxon>Streptophyta</taxon>
        <taxon>Embryophyta</taxon>
        <taxon>Tracheophyta</taxon>
        <taxon>Spermatophyta</taxon>
        <taxon>Magnoliopsida</taxon>
        <taxon>Liliopsida</taxon>
        <taxon>Poales</taxon>
        <taxon>Poaceae</taxon>
        <taxon>BOP clade</taxon>
        <taxon>Pooideae</taxon>
        <taxon>Triticodae</taxon>
        <taxon>Triticeae</taxon>
        <taxon>Triticinae</taxon>
        <taxon>Triticum</taxon>
    </lineage>
</organism>
<keyword evidence="3" id="KW-1185">Reference proteome</keyword>
<evidence type="ECO:0000256" key="1">
    <source>
        <dbReference type="SAM" id="MobiDB-lite"/>
    </source>
</evidence>
<protein>
    <submittedName>
        <fullName evidence="2">Uncharacterized protein</fullName>
    </submittedName>
</protein>
<dbReference type="Gramene" id="TuG1812G0400002568.01.T05">
    <property type="protein sequence ID" value="TuG1812G0400002568.01.T05"/>
    <property type="gene ID" value="TuG1812G0400002568.01"/>
</dbReference>
<proteinExistence type="predicted"/>
<dbReference type="EnsemblPlants" id="TuG1812G0400002568.01.T05">
    <property type="protein sequence ID" value="TuG1812G0400002568.01.T05"/>
    <property type="gene ID" value="TuG1812G0400002568.01"/>
</dbReference>
<dbReference type="Gramene" id="TuG1812G0400002568.01.T06">
    <property type="protein sequence ID" value="TuG1812G0400002568.01.T06"/>
    <property type="gene ID" value="TuG1812G0400002568.01"/>
</dbReference>
<dbReference type="AlphaFoldDB" id="A0A8R7U898"/>
<gene>
    <name evidence="2" type="primary">LOC125552228</name>
</gene>
<reference evidence="2" key="3">
    <citation type="submission" date="2022-06" db="UniProtKB">
        <authorList>
            <consortium name="EnsemblPlants"/>
        </authorList>
    </citation>
    <scope>IDENTIFICATION</scope>
</reference>
<accession>A0A8R7U898</accession>
<reference evidence="2" key="2">
    <citation type="submission" date="2018-03" db="EMBL/GenBank/DDBJ databases">
        <title>The Triticum urartu genome reveals the dynamic nature of wheat genome evolution.</title>
        <authorList>
            <person name="Ling H."/>
            <person name="Ma B."/>
            <person name="Shi X."/>
            <person name="Liu H."/>
            <person name="Dong L."/>
            <person name="Sun H."/>
            <person name="Cao Y."/>
            <person name="Gao Q."/>
            <person name="Zheng S."/>
            <person name="Li Y."/>
            <person name="Yu Y."/>
            <person name="Du H."/>
            <person name="Qi M."/>
            <person name="Li Y."/>
            <person name="Yu H."/>
            <person name="Cui Y."/>
            <person name="Wang N."/>
            <person name="Chen C."/>
            <person name="Wu H."/>
            <person name="Zhao Y."/>
            <person name="Zhang J."/>
            <person name="Li Y."/>
            <person name="Zhou W."/>
            <person name="Zhang B."/>
            <person name="Hu W."/>
            <person name="Eijk M."/>
            <person name="Tang J."/>
            <person name="Witsenboer H."/>
            <person name="Zhao S."/>
            <person name="Li Z."/>
            <person name="Zhang A."/>
            <person name="Wang D."/>
            <person name="Liang C."/>
        </authorList>
    </citation>
    <scope>NUCLEOTIDE SEQUENCE [LARGE SCALE GENOMIC DNA]</scope>
    <source>
        <strain evidence="2">cv. G1812</strain>
    </source>
</reference>
<sequence length="86" mass="8889">PGKTSACSALLSSPPPRPRLPPRLGLSTTPPRGVGGGGAAKHSVGSPRWELPAAPPICFRRTYQRIVCSSTSSGRRLELASDKGLG</sequence>
<dbReference type="EnsemblPlants" id="TuG1812G0400002568.01.T06">
    <property type="protein sequence ID" value="TuG1812G0400002568.01.T06"/>
    <property type="gene ID" value="TuG1812G0400002568.01"/>
</dbReference>
<evidence type="ECO:0000313" key="2">
    <source>
        <dbReference type="EnsemblPlants" id="TuG1812G0400002568.01.T05"/>
    </source>
</evidence>
<name>A0A8R7U898_TRIUA</name>
<reference evidence="3" key="1">
    <citation type="journal article" date="2013" name="Nature">
        <title>Draft genome of the wheat A-genome progenitor Triticum urartu.</title>
        <authorList>
            <person name="Ling H.Q."/>
            <person name="Zhao S."/>
            <person name="Liu D."/>
            <person name="Wang J."/>
            <person name="Sun H."/>
            <person name="Zhang C."/>
            <person name="Fan H."/>
            <person name="Li D."/>
            <person name="Dong L."/>
            <person name="Tao Y."/>
            <person name="Gao C."/>
            <person name="Wu H."/>
            <person name="Li Y."/>
            <person name="Cui Y."/>
            <person name="Guo X."/>
            <person name="Zheng S."/>
            <person name="Wang B."/>
            <person name="Yu K."/>
            <person name="Liang Q."/>
            <person name="Yang W."/>
            <person name="Lou X."/>
            <person name="Chen J."/>
            <person name="Feng M."/>
            <person name="Jian J."/>
            <person name="Zhang X."/>
            <person name="Luo G."/>
            <person name="Jiang Y."/>
            <person name="Liu J."/>
            <person name="Wang Z."/>
            <person name="Sha Y."/>
            <person name="Zhang B."/>
            <person name="Wu H."/>
            <person name="Tang D."/>
            <person name="Shen Q."/>
            <person name="Xue P."/>
            <person name="Zou S."/>
            <person name="Wang X."/>
            <person name="Liu X."/>
            <person name="Wang F."/>
            <person name="Yang Y."/>
            <person name="An X."/>
            <person name="Dong Z."/>
            <person name="Zhang K."/>
            <person name="Zhang X."/>
            <person name="Luo M.C."/>
            <person name="Dvorak J."/>
            <person name="Tong Y."/>
            <person name="Wang J."/>
            <person name="Yang H."/>
            <person name="Li Z."/>
            <person name="Wang D."/>
            <person name="Zhang A."/>
            <person name="Wang J."/>
        </authorList>
    </citation>
    <scope>NUCLEOTIDE SEQUENCE</scope>
    <source>
        <strain evidence="3">cv. G1812</strain>
    </source>
</reference>